<dbReference type="AlphaFoldDB" id="A0A398BHV0"/>
<dbReference type="PANTHER" id="PTHR43236:SF1">
    <property type="entry name" value="BLL7220 PROTEIN"/>
    <property type="match status" value="1"/>
</dbReference>
<organism evidence="2 3">
    <name type="scientific">Peribacillus asahii</name>
    <dbReference type="NCBI Taxonomy" id="228899"/>
    <lineage>
        <taxon>Bacteria</taxon>
        <taxon>Bacillati</taxon>
        <taxon>Bacillota</taxon>
        <taxon>Bacilli</taxon>
        <taxon>Bacillales</taxon>
        <taxon>Bacillaceae</taxon>
        <taxon>Peribacillus</taxon>
    </lineage>
</organism>
<dbReference type="Gene3D" id="1.10.10.2910">
    <property type="match status" value="1"/>
</dbReference>
<evidence type="ECO:0000313" key="3">
    <source>
        <dbReference type="Proteomes" id="UP000266016"/>
    </source>
</evidence>
<dbReference type="PANTHER" id="PTHR43236">
    <property type="entry name" value="ANTITOXIN HIGA1"/>
    <property type="match status" value="1"/>
</dbReference>
<evidence type="ECO:0000259" key="1">
    <source>
        <dbReference type="Pfam" id="PF06114"/>
    </source>
</evidence>
<comment type="caution">
    <text evidence="2">The sequence shown here is derived from an EMBL/GenBank/DDBJ whole genome shotgun (WGS) entry which is preliminary data.</text>
</comment>
<evidence type="ECO:0000313" key="2">
    <source>
        <dbReference type="EMBL" id="RID87280.1"/>
    </source>
</evidence>
<dbReference type="EMBL" id="QWVS01000013">
    <property type="protein sequence ID" value="RID87280.1"/>
    <property type="molecule type" value="Genomic_DNA"/>
</dbReference>
<accession>A0A398BHV0</accession>
<protein>
    <submittedName>
        <fullName evidence="2">ImmA/IrrE family metallo-endopeptidase</fullName>
    </submittedName>
</protein>
<dbReference type="InterPro" id="IPR052345">
    <property type="entry name" value="Rad_response_metalloprotease"/>
</dbReference>
<name>A0A398BHV0_9BACI</name>
<reference evidence="2 3" key="1">
    <citation type="submission" date="2018-08" db="EMBL/GenBank/DDBJ databases">
        <title>Bacillus jemisoniae sp. nov., Bacillus chryseoplanitiae sp. nov., Bacillus resnikiae sp. nov., and Bacillus frankliniae sp. nov., isolated from Viking spacecraft and associated surfaces.</title>
        <authorList>
            <person name="Seuylemezian A."/>
            <person name="Vaishampayan P."/>
        </authorList>
    </citation>
    <scope>NUCLEOTIDE SEQUENCE [LARGE SCALE GENOMIC DNA]</scope>
    <source>
        <strain evidence="2 3">MA001</strain>
    </source>
</reference>
<proteinExistence type="predicted"/>
<dbReference type="Pfam" id="PF06114">
    <property type="entry name" value="Peptidase_M78"/>
    <property type="match status" value="1"/>
</dbReference>
<gene>
    <name evidence="2" type="ORF">D1953_07170</name>
</gene>
<keyword evidence="3" id="KW-1185">Reference proteome</keyword>
<dbReference type="InterPro" id="IPR010359">
    <property type="entry name" value="IrrE_HExxH"/>
</dbReference>
<sequence>MKSIVNELEKKYQTTDPFELASLLKIEVIPWDLHEEINGFYKYDRRNKYIVYNNNLPEETQRFVCAHELGHAILHPRSNTPFLRKNTLFSIDKIEVEANTFAVEFLLQDNFISEYSNTNLSIYEICEMHGIPRELSHLKKI</sequence>
<feature type="domain" description="IrrE N-terminal-like" evidence="1">
    <location>
        <begin position="24"/>
        <end position="131"/>
    </location>
</feature>
<dbReference type="Proteomes" id="UP000266016">
    <property type="component" value="Unassembled WGS sequence"/>
</dbReference>